<organism evidence="10">
    <name type="scientific">Strongyloides ratti</name>
    <name type="common">Parasitic roundworm</name>
    <dbReference type="NCBI Taxonomy" id="34506"/>
    <lineage>
        <taxon>Eukaryota</taxon>
        <taxon>Metazoa</taxon>
        <taxon>Ecdysozoa</taxon>
        <taxon>Nematoda</taxon>
        <taxon>Chromadorea</taxon>
        <taxon>Rhabditida</taxon>
        <taxon>Tylenchina</taxon>
        <taxon>Panagrolaimomorpha</taxon>
        <taxon>Strongyloidoidea</taxon>
        <taxon>Strongyloididae</taxon>
        <taxon>Strongyloides</taxon>
    </lineage>
</organism>
<feature type="domain" description="ACAD9/ACADV-like C-terminal" evidence="9">
    <location>
        <begin position="510"/>
        <end position="627"/>
    </location>
</feature>
<evidence type="ECO:0000259" key="9">
    <source>
        <dbReference type="Pfam" id="PF21343"/>
    </source>
</evidence>
<dbReference type="PANTHER" id="PTHR43884:SF9">
    <property type="entry name" value="COMPLEX I ASSEMBLY FACTOR ACAD9, MITOCHONDRIAL"/>
    <property type="match status" value="1"/>
</dbReference>
<dbReference type="SUPFAM" id="SSF56645">
    <property type="entry name" value="Acyl-CoA dehydrogenase NM domain-like"/>
    <property type="match status" value="1"/>
</dbReference>
<keyword evidence="7" id="KW-0496">Mitochondrion</keyword>
<dbReference type="STRING" id="34506.A0A090L186"/>
<dbReference type="Gene3D" id="1.20.140.10">
    <property type="entry name" value="Butyryl-CoA Dehydrogenase, subunit A, domain 3"/>
    <property type="match status" value="2"/>
</dbReference>
<dbReference type="Pfam" id="PF21343">
    <property type="entry name" value="ACAD9-ACADV_C"/>
    <property type="match status" value="1"/>
</dbReference>
<evidence type="ECO:0000313" key="10">
    <source>
        <dbReference type="EMBL" id="CEF63471.1"/>
    </source>
</evidence>
<comment type="subcellular location">
    <subcellularLocation>
        <location evidence="2">Mitochondrion</location>
    </subcellularLocation>
</comment>
<reference evidence="12" key="2">
    <citation type="submission" date="2020-12" db="UniProtKB">
        <authorList>
            <consortium name="WormBaseParasite"/>
        </authorList>
    </citation>
    <scope>IDENTIFICATION</scope>
</reference>
<dbReference type="WormBase" id="SRAE_1000173300">
    <property type="protein sequence ID" value="SRP03784"/>
    <property type="gene ID" value="WBGene00258341"/>
</dbReference>
<evidence type="ECO:0000313" key="11">
    <source>
        <dbReference type="Proteomes" id="UP000035682"/>
    </source>
</evidence>
<reference evidence="10 11" key="1">
    <citation type="submission" date="2014-09" db="EMBL/GenBank/DDBJ databases">
        <authorList>
            <person name="Martin A.A."/>
        </authorList>
    </citation>
    <scope>NUCLEOTIDE SEQUENCE</scope>
    <source>
        <strain evidence="11">ED321</strain>
        <strain evidence="10">ED321 Heterogonic</strain>
    </source>
</reference>
<evidence type="ECO:0000259" key="8">
    <source>
        <dbReference type="Pfam" id="PF02771"/>
    </source>
</evidence>
<keyword evidence="3" id="KW-0285">Flavoprotein</keyword>
<dbReference type="Gene3D" id="2.40.110.10">
    <property type="entry name" value="Butyryl-CoA Dehydrogenase, subunit A, domain 2"/>
    <property type="match status" value="1"/>
</dbReference>
<feature type="domain" description="Acyl-CoA dehydrogenase/oxidase N-terminal" evidence="8">
    <location>
        <begin position="110"/>
        <end position="194"/>
    </location>
</feature>
<gene>
    <name evidence="10 12 13" type="ORF">SRAE_1000173300</name>
</gene>
<keyword evidence="5" id="KW-0809">Transit peptide</keyword>
<evidence type="ECO:0000256" key="1">
    <source>
        <dbReference type="ARBA" id="ARBA00001974"/>
    </source>
</evidence>
<evidence type="ECO:0000256" key="6">
    <source>
        <dbReference type="ARBA" id="ARBA00023002"/>
    </source>
</evidence>
<protein>
    <submittedName>
        <fullName evidence="10 12">Acyl-CoA dehydrogenase family member 9, mitochondrial</fullName>
    </submittedName>
</protein>
<dbReference type="WBParaSite" id="SRAE_1000173300.1">
    <property type="protein sequence ID" value="SRAE_1000173300.1"/>
    <property type="gene ID" value="WBGene00258341"/>
</dbReference>
<dbReference type="CTD" id="36375836"/>
<dbReference type="EMBL" id="LN609528">
    <property type="protein sequence ID" value="CEF63471.1"/>
    <property type="molecule type" value="Genomic_DNA"/>
</dbReference>
<dbReference type="eggNOG" id="KOG0137">
    <property type="taxonomic scope" value="Eukaryota"/>
</dbReference>
<dbReference type="RefSeq" id="XP_024502673.1">
    <property type="nucleotide sequence ID" value="XM_024648724.1"/>
</dbReference>
<dbReference type="GeneID" id="36375836"/>
<dbReference type="AlphaFoldDB" id="A0A090L186"/>
<evidence type="ECO:0000313" key="12">
    <source>
        <dbReference type="WBParaSite" id="SRAE_1000173300.1"/>
    </source>
</evidence>
<dbReference type="Proteomes" id="UP000035682">
    <property type="component" value="Unplaced"/>
</dbReference>
<dbReference type="InterPro" id="IPR036250">
    <property type="entry name" value="AcylCo_DH-like_C"/>
</dbReference>
<evidence type="ECO:0000256" key="3">
    <source>
        <dbReference type="ARBA" id="ARBA00022630"/>
    </source>
</evidence>
<dbReference type="Gene3D" id="1.10.540.10">
    <property type="entry name" value="Acyl-CoA dehydrogenase/oxidase, N-terminal domain"/>
    <property type="match status" value="1"/>
</dbReference>
<evidence type="ECO:0000256" key="2">
    <source>
        <dbReference type="ARBA" id="ARBA00004173"/>
    </source>
</evidence>
<dbReference type="GO" id="GO:0003995">
    <property type="term" value="F:acyl-CoA dehydrogenase activity"/>
    <property type="evidence" value="ECO:0007669"/>
    <property type="project" value="TreeGrafter"/>
</dbReference>
<dbReference type="Pfam" id="PF02771">
    <property type="entry name" value="Acyl-CoA_dh_N"/>
    <property type="match status" value="1"/>
</dbReference>
<keyword evidence="6" id="KW-0560">Oxidoreductase</keyword>
<evidence type="ECO:0000313" key="13">
    <source>
        <dbReference type="WormBase" id="SRAE_1000173300"/>
    </source>
</evidence>
<dbReference type="InterPro" id="IPR037069">
    <property type="entry name" value="AcylCoA_DH/ox_N_sf"/>
</dbReference>
<dbReference type="PANTHER" id="PTHR43884">
    <property type="entry name" value="ACYL-COA DEHYDROGENASE"/>
    <property type="match status" value="1"/>
</dbReference>
<dbReference type="InterPro" id="IPR049448">
    <property type="entry name" value="ACAD9/ACADV-like_C"/>
</dbReference>
<accession>A0A090L186</accession>
<comment type="cofactor">
    <cofactor evidence="1">
        <name>FAD</name>
        <dbReference type="ChEBI" id="CHEBI:57692"/>
    </cofactor>
</comment>
<keyword evidence="11" id="KW-1185">Reference proteome</keyword>
<dbReference type="SUPFAM" id="SSF47203">
    <property type="entry name" value="Acyl-CoA dehydrogenase C-terminal domain-like"/>
    <property type="match status" value="1"/>
</dbReference>
<evidence type="ECO:0000256" key="4">
    <source>
        <dbReference type="ARBA" id="ARBA00022827"/>
    </source>
</evidence>
<proteinExistence type="predicted"/>
<dbReference type="GO" id="GO:0050660">
    <property type="term" value="F:flavin adenine dinucleotide binding"/>
    <property type="evidence" value="ECO:0007669"/>
    <property type="project" value="InterPro"/>
</dbReference>
<keyword evidence="4" id="KW-0274">FAD</keyword>
<dbReference type="GO" id="GO:0044281">
    <property type="term" value="P:small molecule metabolic process"/>
    <property type="evidence" value="ECO:0007669"/>
    <property type="project" value="UniProtKB-ARBA"/>
</dbReference>
<dbReference type="GO" id="GO:0005739">
    <property type="term" value="C:mitochondrion"/>
    <property type="evidence" value="ECO:0007669"/>
    <property type="project" value="UniProtKB-SubCell"/>
</dbReference>
<dbReference type="OMA" id="IYAMWAS"/>
<dbReference type="OrthoDB" id="354at2759"/>
<evidence type="ECO:0000256" key="7">
    <source>
        <dbReference type="ARBA" id="ARBA00023128"/>
    </source>
</evidence>
<dbReference type="InterPro" id="IPR013786">
    <property type="entry name" value="AcylCoA_DH/ox_N"/>
</dbReference>
<name>A0A090L186_STRRB</name>
<dbReference type="InterPro" id="IPR009100">
    <property type="entry name" value="AcylCoA_DH/oxidase_NM_dom_sf"/>
</dbReference>
<dbReference type="InterPro" id="IPR046373">
    <property type="entry name" value="Acyl-CoA_Oxase/DH_mid-dom_sf"/>
</dbReference>
<evidence type="ECO:0000256" key="5">
    <source>
        <dbReference type="ARBA" id="ARBA00022946"/>
    </source>
</evidence>
<sequence>MKIGLLRKFAIPSKFSNTLYLKSRNYCTSVSSIEPNKKKKEISQIPIKELKAAIDEANISVEKYSLSRGLSLNKFEKDFFIYPEFIETEEVDDLKKYCDKLTNDLKESFRFADDDDKCLPCETIQALLSNEVNRLFVPKAYGGLEYCLKKQIRVFESLGIDLSLYNVVNNSRLAIQLLSIYGTEEQKTKYLHGLSENLIRPAICIYEDDEFDFANMKTEVSGVSHDNYKLNGLKINVINGRTADLFFILAKKKTRDNNVETISCYVISRDDNSDNKIIIQNGSSHIGLQSIDFCDIKFDDINIKEENVLGNEGNGVDIASEIIYRNKLQYAGAVIGFMKNLLQDLSNYCNSTVRGNNRLSDSCSVKKVIGDIAMDIYVLESVTYYIGGLIDENLMILTDIEENVINRLSSKILRNAMKYLGEISGLANAHGLLKKEKICADIITLLSMNNPEMNIIEQISLSTYYTWAKNKNISQTIKKISPLKAIFGANSESNFLNPKPKHFIAEHVHPSLQYACKSLEDTMARLDILMDKVVKEEGKIIENDYHTLQLLANIIESNFIMTACITRASRSYSIGLRNSDLELAWTSFLCSDLEIKNKETMLSLMQYLNVFNINRSFVGIGSSILNSGKYLIESPIEKNW</sequence>